<gene>
    <name evidence="2" type="ORF">FHX52_2016</name>
</gene>
<dbReference type="Proteomes" id="UP000320085">
    <property type="component" value="Unassembled WGS sequence"/>
</dbReference>
<reference evidence="2 3" key="1">
    <citation type="submission" date="2019-06" db="EMBL/GenBank/DDBJ databases">
        <title>Sequencing the genomes of 1000 actinobacteria strains.</title>
        <authorList>
            <person name="Klenk H.-P."/>
        </authorList>
    </citation>
    <scope>NUCLEOTIDE SEQUENCE [LARGE SCALE GENOMIC DNA]</scope>
    <source>
        <strain evidence="2 3">DSM 21776</strain>
    </source>
</reference>
<comment type="caution">
    <text evidence="2">The sequence shown here is derived from an EMBL/GenBank/DDBJ whole genome shotgun (WGS) entry which is preliminary data.</text>
</comment>
<name>A0A543PXR0_9MICO</name>
<sequence length="227" mass="22506">MKITGTSTLAAPPHQVWDAVHDPAVLARCLPGCERLTELADHHYAMTVTAGVAAIKGTYDGEVALLEPQPPSSFAMRASGVGAPGTVDALVVVRLAETPLGGTELTYDADASVGGAIGGVGQRMLSGVTRKMAGQFFAALDADIAGLNGLEGVTELTELAGAPALTGAAAPAGTAAAAPAPRSYAGRASQPGESALEGSRGFALGVVAGGVIALLGVALGARLGRRR</sequence>
<feature type="transmembrane region" description="Helical" evidence="1">
    <location>
        <begin position="201"/>
        <end position="221"/>
    </location>
</feature>
<dbReference type="PANTHER" id="PTHR38588:SF1">
    <property type="entry name" value="BLL0334 PROTEIN"/>
    <property type="match status" value="1"/>
</dbReference>
<dbReference type="OrthoDB" id="9787428at2"/>
<evidence type="ECO:0008006" key="4">
    <source>
        <dbReference type="Google" id="ProtNLM"/>
    </source>
</evidence>
<dbReference type="AlphaFoldDB" id="A0A543PXR0"/>
<dbReference type="Pfam" id="PF06240">
    <property type="entry name" value="COXG"/>
    <property type="match status" value="1"/>
</dbReference>
<dbReference type="InterPro" id="IPR010419">
    <property type="entry name" value="CO_DH_gsu"/>
</dbReference>
<evidence type="ECO:0000256" key="1">
    <source>
        <dbReference type="SAM" id="Phobius"/>
    </source>
</evidence>
<dbReference type="Gene3D" id="3.30.530.20">
    <property type="match status" value="1"/>
</dbReference>
<keyword evidence="1" id="KW-0812">Transmembrane</keyword>
<dbReference type="CDD" id="cd05018">
    <property type="entry name" value="CoxG"/>
    <property type="match status" value="1"/>
</dbReference>
<dbReference type="InterPro" id="IPR023393">
    <property type="entry name" value="START-like_dom_sf"/>
</dbReference>
<organism evidence="2 3">
    <name type="scientific">Humibacillus xanthopallidus</name>
    <dbReference type="NCBI Taxonomy" id="412689"/>
    <lineage>
        <taxon>Bacteria</taxon>
        <taxon>Bacillati</taxon>
        <taxon>Actinomycetota</taxon>
        <taxon>Actinomycetes</taxon>
        <taxon>Micrococcales</taxon>
        <taxon>Intrasporangiaceae</taxon>
        <taxon>Humibacillus</taxon>
    </lineage>
</organism>
<proteinExistence type="predicted"/>
<dbReference type="RefSeq" id="WP_141821745.1">
    <property type="nucleotide sequence ID" value="NZ_BAAAQC010000013.1"/>
</dbReference>
<dbReference type="EMBL" id="VFQF01000001">
    <property type="protein sequence ID" value="TQN48863.1"/>
    <property type="molecule type" value="Genomic_DNA"/>
</dbReference>
<dbReference type="SUPFAM" id="SSF55961">
    <property type="entry name" value="Bet v1-like"/>
    <property type="match status" value="1"/>
</dbReference>
<protein>
    <recommendedName>
        <fullName evidence="4">Carbon monoxide dehydrogenase subunit G</fullName>
    </recommendedName>
</protein>
<keyword evidence="1" id="KW-0472">Membrane</keyword>
<accession>A0A543PXR0</accession>
<keyword evidence="1" id="KW-1133">Transmembrane helix</keyword>
<evidence type="ECO:0000313" key="3">
    <source>
        <dbReference type="Proteomes" id="UP000320085"/>
    </source>
</evidence>
<dbReference type="PANTHER" id="PTHR38588">
    <property type="entry name" value="BLL0334 PROTEIN"/>
    <property type="match status" value="1"/>
</dbReference>
<evidence type="ECO:0000313" key="2">
    <source>
        <dbReference type="EMBL" id="TQN48863.1"/>
    </source>
</evidence>